<dbReference type="AlphaFoldDB" id="A0A4R7VUI6"/>
<protein>
    <submittedName>
        <fullName evidence="2">Uncharacterized protein</fullName>
    </submittedName>
</protein>
<dbReference type="Proteomes" id="UP000294927">
    <property type="component" value="Unassembled WGS sequence"/>
</dbReference>
<gene>
    <name evidence="2" type="ORF">CLV71_10494</name>
</gene>
<feature type="region of interest" description="Disordered" evidence="1">
    <location>
        <begin position="1"/>
        <end position="37"/>
    </location>
</feature>
<dbReference type="EMBL" id="SOCP01000004">
    <property type="protein sequence ID" value="TDV53626.1"/>
    <property type="molecule type" value="Genomic_DNA"/>
</dbReference>
<reference evidence="2 3" key="1">
    <citation type="submission" date="2019-03" db="EMBL/GenBank/DDBJ databases">
        <title>Genomic Encyclopedia of Archaeal and Bacterial Type Strains, Phase II (KMG-II): from individual species to whole genera.</title>
        <authorList>
            <person name="Goeker M."/>
        </authorList>
    </citation>
    <scope>NUCLEOTIDE SEQUENCE [LARGE SCALE GENOMIC DNA]</scope>
    <source>
        <strain evidence="2 3">DSM 45499</strain>
    </source>
</reference>
<comment type="caution">
    <text evidence="2">The sequence shown here is derived from an EMBL/GenBank/DDBJ whole genome shotgun (WGS) entry which is preliminary data.</text>
</comment>
<proteinExistence type="predicted"/>
<name>A0A4R7VUI6_9PSEU</name>
<accession>A0A4R7VUI6</accession>
<evidence type="ECO:0000256" key="1">
    <source>
        <dbReference type="SAM" id="MobiDB-lite"/>
    </source>
</evidence>
<evidence type="ECO:0000313" key="3">
    <source>
        <dbReference type="Proteomes" id="UP000294927"/>
    </source>
</evidence>
<sequence>MTTTMCEVPGSDFDSVLRDGARSNPPGPTTTGSTPMMTGTVLARVTTGTHRRVARETTAVLTVTES</sequence>
<keyword evidence="3" id="KW-1185">Reference proteome</keyword>
<evidence type="ECO:0000313" key="2">
    <source>
        <dbReference type="EMBL" id="TDV53626.1"/>
    </source>
</evidence>
<organism evidence="2 3">
    <name type="scientific">Actinophytocola oryzae</name>
    <dbReference type="NCBI Taxonomy" id="502181"/>
    <lineage>
        <taxon>Bacteria</taxon>
        <taxon>Bacillati</taxon>
        <taxon>Actinomycetota</taxon>
        <taxon>Actinomycetes</taxon>
        <taxon>Pseudonocardiales</taxon>
        <taxon>Pseudonocardiaceae</taxon>
    </lineage>
</organism>